<keyword evidence="2" id="KW-1185">Reference proteome</keyword>
<dbReference type="RefSeq" id="XP_024584337.1">
    <property type="nucleotide sequence ID" value="XM_024718993.1"/>
</dbReference>
<name>A0A0P1B187_PLAHL</name>
<dbReference type="Proteomes" id="UP000054928">
    <property type="component" value="Unassembled WGS sequence"/>
</dbReference>
<sequence>MGDHTNDQLSKNIIYQDHRSSRIEFSPSSKAVRAVQLNAKLLSPLEMHALRQREYSVVGFAWPSQEDAITSDITRSLSQQDGFAEYAIMVDVDDVPIKKYMGY</sequence>
<evidence type="ECO:0000313" key="1">
    <source>
        <dbReference type="EMBL" id="CEG47968.1"/>
    </source>
</evidence>
<proteinExistence type="predicted"/>
<dbReference type="AlphaFoldDB" id="A0A0P1B187"/>
<reference evidence="2" key="1">
    <citation type="submission" date="2014-09" db="EMBL/GenBank/DDBJ databases">
        <authorList>
            <person name="Sharma Rahul"/>
            <person name="Thines Marco"/>
        </authorList>
    </citation>
    <scope>NUCLEOTIDE SEQUENCE [LARGE SCALE GENOMIC DNA]</scope>
</reference>
<evidence type="ECO:0000313" key="2">
    <source>
        <dbReference type="Proteomes" id="UP000054928"/>
    </source>
</evidence>
<protein>
    <submittedName>
        <fullName evidence="1">Uncharacterized protein</fullName>
    </submittedName>
</protein>
<dbReference type="GeneID" id="36400507"/>
<organism evidence="1 2">
    <name type="scientific">Plasmopara halstedii</name>
    <name type="common">Downy mildew of sunflower</name>
    <dbReference type="NCBI Taxonomy" id="4781"/>
    <lineage>
        <taxon>Eukaryota</taxon>
        <taxon>Sar</taxon>
        <taxon>Stramenopiles</taxon>
        <taxon>Oomycota</taxon>
        <taxon>Peronosporomycetes</taxon>
        <taxon>Peronosporales</taxon>
        <taxon>Peronosporaceae</taxon>
        <taxon>Plasmopara</taxon>
    </lineage>
</organism>
<dbReference type="EMBL" id="CCYD01002887">
    <property type="protein sequence ID" value="CEG47968.1"/>
    <property type="molecule type" value="Genomic_DNA"/>
</dbReference>
<accession>A0A0P1B187</accession>